<organism evidence="1 2">
    <name type="scientific">Lentinula aff. lateritia</name>
    <dbReference type="NCBI Taxonomy" id="2804960"/>
    <lineage>
        <taxon>Eukaryota</taxon>
        <taxon>Fungi</taxon>
        <taxon>Dikarya</taxon>
        <taxon>Basidiomycota</taxon>
        <taxon>Agaricomycotina</taxon>
        <taxon>Agaricomycetes</taxon>
        <taxon>Agaricomycetidae</taxon>
        <taxon>Agaricales</taxon>
        <taxon>Marasmiineae</taxon>
        <taxon>Omphalotaceae</taxon>
        <taxon>Lentinula</taxon>
    </lineage>
</organism>
<proteinExistence type="predicted"/>
<protein>
    <submittedName>
        <fullName evidence="1">Glycoside hydrolase superfamily</fullName>
    </submittedName>
</protein>
<reference evidence="1" key="1">
    <citation type="submission" date="2022-09" db="EMBL/GenBank/DDBJ databases">
        <title>A Global Phylogenomic Analysis of the Shiitake Genus Lentinula.</title>
        <authorList>
            <consortium name="DOE Joint Genome Institute"/>
            <person name="Sierra-Patev S."/>
            <person name="Min B."/>
            <person name="Naranjo-Ortiz M."/>
            <person name="Looney B."/>
            <person name="Konkel Z."/>
            <person name="Slot J.C."/>
            <person name="Sakamoto Y."/>
            <person name="Steenwyk J.L."/>
            <person name="Rokas A."/>
            <person name="Carro J."/>
            <person name="Camarero S."/>
            <person name="Ferreira P."/>
            <person name="Molpeceres G."/>
            <person name="Ruiz-Duenas F.J."/>
            <person name="Serrano A."/>
            <person name="Henrissat B."/>
            <person name="Drula E."/>
            <person name="Hughes K.W."/>
            <person name="Mata J.L."/>
            <person name="Ishikawa N.K."/>
            <person name="Vargas-Isla R."/>
            <person name="Ushijima S."/>
            <person name="Smith C.A."/>
            <person name="Ahrendt S."/>
            <person name="Andreopoulos W."/>
            <person name="He G."/>
            <person name="Labutti K."/>
            <person name="Lipzen A."/>
            <person name="Ng V."/>
            <person name="Riley R."/>
            <person name="Sandor L."/>
            <person name="Barry K."/>
            <person name="Martinez A.T."/>
            <person name="Xiao Y."/>
            <person name="Gibbons J.G."/>
            <person name="Terashima K."/>
            <person name="Grigoriev I.V."/>
            <person name="Hibbett D.S."/>
        </authorList>
    </citation>
    <scope>NUCLEOTIDE SEQUENCE</scope>
    <source>
        <strain evidence="1">TMI1499</strain>
    </source>
</reference>
<sequence length="519" mass="56682">MVQEFVQLLISSGNGRVAHVGSIAGIFPLPFSASYNGSKAAVHALSNTLRVELAPFNNISRPLFLPENSLYKPIEQILLQKRVGISQADNTGTPMHLASGFLYGIPDAPEQIPDSFYENMGFNYGRGSGAQLAAPARGWIFGLTEFKNRFESAVSNYDTARRYDAKFILLLNDLWGADGTQPAGSVFPGDDGDWDNYDSFIVNVIAGINSNSMFTDLAVDIWNEPDAGTLFWNGNQEQWLTMWSRGYEAFRASLGTTVQLFGPTLAGAPETTNTWWTTFLAQIASDGTVPDAYVWHLEGSTADVNDDLQTNIPILDSMLSSHGLATKPIVIDEYGVFAEQCPGGSAWWISRLERYNVPGLRGNWLSGTELHDFFASLLWKSDPTDATATGYWTNGDYQVYQYYNQMMTGHRVATTGSIDRLMDSYATVGTDKVRILVGGRQVTGTWQVTVNSLSSVGLPTSGTLDITTFQFSFTGSHTGNVGAPTNLGVVGHTYTGNSVSFPIFQTDTTTTWAFEFAVA</sequence>
<dbReference type="Proteomes" id="UP001163835">
    <property type="component" value="Unassembled WGS sequence"/>
</dbReference>
<name>A0ACC1U6L9_9AGAR</name>
<accession>A0ACC1U6L9</accession>
<keyword evidence="2" id="KW-1185">Reference proteome</keyword>
<comment type="caution">
    <text evidence="1">The sequence shown here is derived from an EMBL/GenBank/DDBJ whole genome shotgun (WGS) entry which is preliminary data.</text>
</comment>
<evidence type="ECO:0000313" key="2">
    <source>
        <dbReference type="Proteomes" id="UP001163835"/>
    </source>
</evidence>
<dbReference type="EMBL" id="MU795017">
    <property type="protein sequence ID" value="KAJ3812665.1"/>
    <property type="molecule type" value="Genomic_DNA"/>
</dbReference>
<evidence type="ECO:0000313" key="1">
    <source>
        <dbReference type="EMBL" id="KAJ3812665.1"/>
    </source>
</evidence>
<gene>
    <name evidence="1" type="ORF">F5876DRAFT_87568</name>
</gene>
<keyword evidence="1" id="KW-0378">Hydrolase</keyword>